<feature type="region of interest" description="Disordered" evidence="5">
    <location>
        <begin position="218"/>
        <end position="250"/>
    </location>
</feature>
<keyword evidence="10" id="KW-1185">Reference proteome</keyword>
<dbReference type="InterPro" id="IPR036249">
    <property type="entry name" value="Thioredoxin-like_sf"/>
</dbReference>
<reference evidence="9 10" key="1">
    <citation type="submission" date="2019-05" db="EMBL/GenBank/DDBJ databases">
        <authorList>
            <consortium name="Science for Life Laboratories"/>
        </authorList>
    </citation>
    <scope>NUCLEOTIDE SEQUENCE [LARGE SCALE GENOMIC DNA]</scope>
    <source>
        <strain evidence="9">Soil9</strain>
    </source>
</reference>
<sequence length="347" mass="37847">MTRANRFAPVALLAALSGVVALPLPARAGNDGVVPAHDQKNPSLSAARIDEQIGAQVPLDLVFRDEDEKPITLRDCIAGKPTILVPVYYRCPMLCSKMLNGLVDTMREMPKNFSIGEQFNVVTVSMDPKEHSGLAKEKKAAYVGEYGRPGAEAGWRFLTGTKESSTALLNAIGYRYEFDKMLKEYDHPSGLVILSPTGKVTRYFYGISYDGEFELPEQSKWEGTGPRPELTKAELSARTSTDPEKRRNYTRPTTTLRLSLIEAADGKGGSLFDKLTLLCYRYDSLHKGYSLNVLRVVQAGGILTLLALAIGVFVALRRERRSRTRPPALPDGAAGAPSNVLPSGGTA</sequence>
<feature type="chain" id="PRO_5026654440" evidence="7">
    <location>
        <begin position="29"/>
        <end position="347"/>
    </location>
</feature>
<keyword evidence="4" id="KW-1015">Disulfide bond</keyword>
<feature type="binding site" evidence="3">
    <location>
        <position position="91"/>
    </location>
    <ligand>
        <name>Cu cation</name>
        <dbReference type="ChEBI" id="CHEBI:23378"/>
    </ligand>
</feature>
<feature type="region of interest" description="Disordered" evidence="5">
    <location>
        <begin position="322"/>
        <end position="347"/>
    </location>
</feature>
<keyword evidence="7" id="KW-0732">Signal</keyword>
<protein>
    <submittedName>
        <fullName evidence="9">Uncharacterized protein SCO1/SenC/PrrC, involved in biogenesis of respiratory and photosynthetic systems</fullName>
    </submittedName>
</protein>
<feature type="transmembrane region" description="Helical" evidence="6">
    <location>
        <begin position="296"/>
        <end position="316"/>
    </location>
</feature>
<proteinExistence type="inferred from homology"/>
<feature type="domain" description="Thioredoxin" evidence="8">
    <location>
        <begin position="35"/>
        <end position="227"/>
    </location>
</feature>
<keyword evidence="6" id="KW-1133">Transmembrane helix</keyword>
<feature type="binding site" evidence="3">
    <location>
        <position position="95"/>
    </location>
    <ligand>
        <name>Cu cation</name>
        <dbReference type="ChEBI" id="CHEBI:23378"/>
    </ligand>
</feature>
<evidence type="ECO:0000256" key="3">
    <source>
        <dbReference type="PIRSR" id="PIRSR603782-1"/>
    </source>
</evidence>
<dbReference type="SUPFAM" id="SSF52833">
    <property type="entry name" value="Thioredoxin-like"/>
    <property type="match status" value="1"/>
</dbReference>
<evidence type="ECO:0000256" key="5">
    <source>
        <dbReference type="SAM" id="MobiDB-lite"/>
    </source>
</evidence>
<evidence type="ECO:0000313" key="9">
    <source>
        <dbReference type="EMBL" id="VTR92351.1"/>
    </source>
</evidence>
<dbReference type="PANTHER" id="PTHR12151:SF8">
    <property type="entry name" value="THIOREDOXIN DOMAIN-CONTAINING PROTEIN"/>
    <property type="match status" value="1"/>
</dbReference>
<organism evidence="9 10">
    <name type="scientific">Gemmata massiliana</name>
    <dbReference type="NCBI Taxonomy" id="1210884"/>
    <lineage>
        <taxon>Bacteria</taxon>
        <taxon>Pseudomonadati</taxon>
        <taxon>Planctomycetota</taxon>
        <taxon>Planctomycetia</taxon>
        <taxon>Gemmatales</taxon>
        <taxon>Gemmataceae</taxon>
        <taxon>Gemmata</taxon>
    </lineage>
</organism>
<dbReference type="AlphaFoldDB" id="A0A6P2CTP8"/>
<dbReference type="Gene3D" id="3.40.30.10">
    <property type="entry name" value="Glutaredoxin"/>
    <property type="match status" value="1"/>
</dbReference>
<dbReference type="KEGG" id="gms:SOIL9_53630"/>
<feature type="disulfide bond" description="Redox-active" evidence="4">
    <location>
        <begin position="91"/>
        <end position="95"/>
    </location>
</feature>
<evidence type="ECO:0000256" key="6">
    <source>
        <dbReference type="SAM" id="Phobius"/>
    </source>
</evidence>
<evidence type="ECO:0000259" key="8">
    <source>
        <dbReference type="PROSITE" id="PS51352"/>
    </source>
</evidence>
<gene>
    <name evidence="9" type="ORF">SOIL9_53630</name>
</gene>
<name>A0A6P2CTP8_9BACT</name>
<dbReference type="PROSITE" id="PS51352">
    <property type="entry name" value="THIOREDOXIN_2"/>
    <property type="match status" value="1"/>
</dbReference>
<accession>A0A6P2CTP8</accession>
<dbReference type="InterPro" id="IPR013766">
    <property type="entry name" value="Thioredoxin_domain"/>
</dbReference>
<evidence type="ECO:0000256" key="4">
    <source>
        <dbReference type="PIRSR" id="PIRSR603782-2"/>
    </source>
</evidence>
<feature type="signal peptide" evidence="7">
    <location>
        <begin position="1"/>
        <end position="28"/>
    </location>
</feature>
<keyword evidence="6" id="KW-0812">Transmembrane</keyword>
<keyword evidence="3" id="KW-0479">Metal-binding</keyword>
<dbReference type="EMBL" id="LR593886">
    <property type="protein sequence ID" value="VTR92351.1"/>
    <property type="molecule type" value="Genomic_DNA"/>
</dbReference>
<keyword evidence="2 3" id="KW-0186">Copper</keyword>
<dbReference type="RefSeq" id="WP_162667232.1">
    <property type="nucleotide sequence ID" value="NZ_LR593886.1"/>
</dbReference>
<keyword evidence="6" id="KW-0472">Membrane</keyword>
<dbReference type="PANTHER" id="PTHR12151">
    <property type="entry name" value="ELECTRON TRANSPORT PROTIN SCO1/SENC FAMILY MEMBER"/>
    <property type="match status" value="1"/>
</dbReference>
<feature type="binding site" evidence="3">
    <location>
        <position position="187"/>
    </location>
    <ligand>
        <name>Cu cation</name>
        <dbReference type="ChEBI" id="CHEBI:23378"/>
    </ligand>
</feature>
<comment type="similarity">
    <text evidence="1">Belongs to the SCO1/2 family.</text>
</comment>
<dbReference type="CDD" id="cd02968">
    <property type="entry name" value="SCO"/>
    <property type="match status" value="1"/>
</dbReference>
<dbReference type="Proteomes" id="UP000464178">
    <property type="component" value="Chromosome"/>
</dbReference>
<dbReference type="Pfam" id="PF02630">
    <property type="entry name" value="SCO1-SenC"/>
    <property type="match status" value="1"/>
</dbReference>
<dbReference type="InterPro" id="IPR003782">
    <property type="entry name" value="SCO1/SenC"/>
</dbReference>
<evidence type="ECO:0000256" key="2">
    <source>
        <dbReference type="ARBA" id="ARBA00023008"/>
    </source>
</evidence>
<evidence type="ECO:0000313" key="10">
    <source>
        <dbReference type="Proteomes" id="UP000464178"/>
    </source>
</evidence>
<evidence type="ECO:0000256" key="1">
    <source>
        <dbReference type="ARBA" id="ARBA00010996"/>
    </source>
</evidence>
<evidence type="ECO:0000256" key="7">
    <source>
        <dbReference type="SAM" id="SignalP"/>
    </source>
</evidence>